<keyword evidence="1" id="KW-0472">Membrane</keyword>
<feature type="transmembrane region" description="Helical" evidence="1">
    <location>
        <begin position="146"/>
        <end position="165"/>
    </location>
</feature>
<feature type="transmembrane region" description="Helical" evidence="1">
    <location>
        <begin position="114"/>
        <end position="134"/>
    </location>
</feature>
<accession>A0A399RSV0</accession>
<evidence type="ECO:0000256" key="1">
    <source>
        <dbReference type="SAM" id="Phobius"/>
    </source>
</evidence>
<evidence type="ECO:0000313" key="3">
    <source>
        <dbReference type="Proteomes" id="UP000266385"/>
    </source>
</evidence>
<dbReference type="EMBL" id="QWFX01000005">
    <property type="protein sequence ID" value="RIJ32942.1"/>
    <property type="molecule type" value="Genomic_DNA"/>
</dbReference>
<gene>
    <name evidence="2" type="ORF">D1223_03605</name>
</gene>
<dbReference type="Proteomes" id="UP000266385">
    <property type="component" value="Unassembled WGS sequence"/>
</dbReference>
<organism evidence="2 3">
    <name type="scientific">Henriciella mobilis</name>
    <dbReference type="NCBI Taxonomy" id="2305467"/>
    <lineage>
        <taxon>Bacteria</taxon>
        <taxon>Pseudomonadati</taxon>
        <taxon>Pseudomonadota</taxon>
        <taxon>Alphaproteobacteria</taxon>
        <taxon>Hyphomonadales</taxon>
        <taxon>Hyphomonadaceae</taxon>
        <taxon>Henriciella</taxon>
    </lineage>
</organism>
<keyword evidence="1" id="KW-0812">Transmembrane</keyword>
<name>A0A399RSV0_9PROT</name>
<keyword evidence="1" id="KW-1133">Transmembrane helix</keyword>
<sequence>MADDVESFEFKPALMRGRDNWTLDAGFLTRNGELFCSLDNVAGVRFAQLSARHTHSSWLDLKLEDRKERISCNLPPGDESNSQFLALAAAILADLETRKPGLKVAFGAGGAVRIAMFAIGLLALVFGLIVWIILANGGVRESRALMAFLFAGGFVLFGGGLAWSYRPWAPAAMVPVETARLLVAGLALDDQPEQGQDDGEAPEDREG</sequence>
<dbReference type="OrthoDB" id="7630968at2"/>
<protein>
    <submittedName>
        <fullName evidence="2">Uncharacterized protein</fullName>
    </submittedName>
</protein>
<reference evidence="2 3" key="1">
    <citation type="submission" date="2018-08" db="EMBL/GenBank/DDBJ databases">
        <title>Henriciella mobilis sp. nov., isolated from seawater.</title>
        <authorList>
            <person name="Cheng H."/>
            <person name="Wu Y.-H."/>
            <person name="Xu X.-W."/>
            <person name="Guo L.-L."/>
        </authorList>
    </citation>
    <scope>NUCLEOTIDE SEQUENCE [LARGE SCALE GENOMIC DNA]</scope>
    <source>
        <strain evidence="2 3">JN25</strain>
    </source>
</reference>
<keyword evidence="3" id="KW-1185">Reference proteome</keyword>
<dbReference type="RefSeq" id="WP_119375022.1">
    <property type="nucleotide sequence ID" value="NZ_QWFX01000005.1"/>
</dbReference>
<dbReference type="AlphaFoldDB" id="A0A399RSV0"/>
<comment type="caution">
    <text evidence="2">The sequence shown here is derived from an EMBL/GenBank/DDBJ whole genome shotgun (WGS) entry which is preliminary data.</text>
</comment>
<proteinExistence type="predicted"/>
<evidence type="ECO:0000313" key="2">
    <source>
        <dbReference type="EMBL" id="RIJ32942.1"/>
    </source>
</evidence>